<dbReference type="Proteomes" id="UP000199305">
    <property type="component" value="Unassembled WGS sequence"/>
</dbReference>
<reference evidence="3" key="1">
    <citation type="submission" date="2016-10" db="EMBL/GenBank/DDBJ databases">
        <authorList>
            <person name="Varghese N."/>
            <person name="Submissions S."/>
        </authorList>
    </citation>
    <scope>NUCLEOTIDE SEQUENCE [LARGE SCALE GENOMIC DNA]</scope>
    <source>
        <strain evidence="3">CGMCC 1.10658</strain>
    </source>
</reference>
<gene>
    <name evidence="2" type="ORF">SAMN05216212_0637</name>
</gene>
<feature type="chain" id="PRO_5011626777" evidence="1">
    <location>
        <begin position="24"/>
        <end position="182"/>
    </location>
</feature>
<accession>A0A1G8VMF9</accession>
<evidence type="ECO:0000313" key="3">
    <source>
        <dbReference type="Proteomes" id="UP000199305"/>
    </source>
</evidence>
<keyword evidence="3" id="KW-1185">Reference proteome</keyword>
<sequence>MKLKNLFMWLLLVIPAASRGVSADPLYALFEFTITGAAGSVRTVEIVIVDGDRKMCEDLLAGIKEGYADRLKESDAEVTVRPGRQDCRTELPAEFGAITTGVGLKDAYYVSRKLELTNETHKFFSVLYGLDTTNANNTCLGLIKAYARNRKFSDLMCMGPPSSVKKTTTRQIWPPEEGAGEP</sequence>
<evidence type="ECO:0000313" key="2">
    <source>
        <dbReference type="EMBL" id="SDJ67159.1"/>
    </source>
</evidence>
<protein>
    <submittedName>
        <fullName evidence="2">Uncharacterized protein</fullName>
    </submittedName>
</protein>
<organism evidence="2 3">
    <name type="scientific">Microbulbifer yueqingensis</name>
    <dbReference type="NCBI Taxonomy" id="658219"/>
    <lineage>
        <taxon>Bacteria</taxon>
        <taxon>Pseudomonadati</taxon>
        <taxon>Pseudomonadota</taxon>
        <taxon>Gammaproteobacteria</taxon>
        <taxon>Cellvibrionales</taxon>
        <taxon>Microbulbiferaceae</taxon>
        <taxon>Microbulbifer</taxon>
    </lineage>
</organism>
<keyword evidence="1" id="KW-0732">Signal</keyword>
<evidence type="ECO:0000256" key="1">
    <source>
        <dbReference type="SAM" id="SignalP"/>
    </source>
</evidence>
<dbReference type="AlphaFoldDB" id="A0A1G8VMF9"/>
<dbReference type="EMBL" id="FNFH01000001">
    <property type="protein sequence ID" value="SDJ67159.1"/>
    <property type="molecule type" value="Genomic_DNA"/>
</dbReference>
<proteinExistence type="predicted"/>
<name>A0A1G8VMF9_9GAMM</name>
<feature type="signal peptide" evidence="1">
    <location>
        <begin position="1"/>
        <end position="23"/>
    </location>
</feature>